<gene>
    <name evidence="6" type="ORF">PHYPADRAFT_103110</name>
</gene>
<dbReference type="PANTHER" id="PTHR43280">
    <property type="entry name" value="ARAC-FAMILY TRANSCRIPTIONAL REGULATOR"/>
    <property type="match status" value="1"/>
</dbReference>
<dbReference type="SUPFAM" id="SSF46689">
    <property type="entry name" value="Homeodomain-like"/>
    <property type="match status" value="2"/>
</dbReference>
<dbReference type="SMART" id="SM00342">
    <property type="entry name" value="HTH_ARAC"/>
    <property type="match status" value="1"/>
</dbReference>
<feature type="compositionally biased region" description="Polar residues" evidence="4">
    <location>
        <begin position="335"/>
        <end position="353"/>
    </location>
</feature>
<organism>
    <name type="scientific">Physcomitrium patens</name>
    <name type="common">Spreading-leaved earth moss</name>
    <name type="synonym">Physcomitrella patens</name>
    <dbReference type="NCBI Taxonomy" id="3218"/>
    <lineage>
        <taxon>Eukaryota</taxon>
        <taxon>Viridiplantae</taxon>
        <taxon>Streptophyta</taxon>
        <taxon>Embryophyta</taxon>
        <taxon>Bryophyta</taxon>
        <taxon>Bryophytina</taxon>
        <taxon>Bryopsida</taxon>
        <taxon>Funariidae</taxon>
        <taxon>Funariales</taxon>
        <taxon>Funariaceae</taxon>
        <taxon>Physcomitrium</taxon>
    </lineage>
</organism>
<accession>A9U6B0</accession>
<dbReference type="Pfam" id="PF12833">
    <property type="entry name" value="HTH_18"/>
    <property type="match status" value="1"/>
</dbReference>
<dbReference type="AlphaFoldDB" id="A9U6B0"/>
<evidence type="ECO:0000259" key="5">
    <source>
        <dbReference type="PROSITE" id="PS01124"/>
    </source>
</evidence>
<dbReference type="InterPro" id="IPR018060">
    <property type="entry name" value="HTH_AraC"/>
</dbReference>
<name>A9U6B0_PHYPA</name>
<proteinExistence type="predicted"/>
<dbReference type="InterPro" id="IPR003313">
    <property type="entry name" value="AraC-bd"/>
</dbReference>
<dbReference type="GO" id="GO:0003700">
    <property type="term" value="F:DNA-binding transcription factor activity"/>
    <property type="evidence" value="ECO:0007669"/>
    <property type="project" value="InterPro"/>
</dbReference>
<feature type="region of interest" description="Disordered" evidence="4">
    <location>
        <begin position="328"/>
        <end position="361"/>
    </location>
</feature>
<evidence type="ECO:0000256" key="2">
    <source>
        <dbReference type="ARBA" id="ARBA00023125"/>
    </source>
</evidence>
<dbReference type="InterPro" id="IPR037923">
    <property type="entry name" value="HTH-like"/>
</dbReference>
<dbReference type="Gene3D" id="1.10.10.60">
    <property type="entry name" value="Homeodomain-like"/>
    <property type="match status" value="2"/>
</dbReference>
<evidence type="ECO:0000256" key="1">
    <source>
        <dbReference type="ARBA" id="ARBA00023015"/>
    </source>
</evidence>
<dbReference type="GO" id="GO:0043565">
    <property type="term" value="F:sequence-specific DNA binding"/>
    <property type="evidence" value="ECO:0007669"/>
    <property type="project" value="InterPro"/>
</dbReference>
<keyword evidence="3" id="KW-0804">Transcription</keyword>
<dbReference type="HOGENOM" id="CLU_682237_0_0_1"/>
<evidence type="ECO:0000256" key="3">
    <source>
        <dbReference type="ARBA" id="ARBA00023163"/>
    </source>
</evidence>
<dbReference type="PROSITE" id="PS00041">
    <property type="entry name" value="HTH_ARAC_FAMILY_1"/>
    <property type="match status" value="1"/>
</dbReference>
<feature type="domain" description="HTH araC/xylS-type" evidence="5">
    <location>
        <begin position="191"/>
        <end position="288"/>
    </location>
</feature>
<evidence type="ECO:0000313" key="6">
    <source>
        <dbReference type="EMBL" id="EDQ48792.1"/>
    </source>
</evidence>
<dbReference type="PANTHER" id="PTHR43280:SF2">
    <property type="entry name" value="HTH-TYPE TRANSCRIPTIONAL REGULATOR EXSA"/>
    <property type="match status" value="1"/>
</dbReference>
<dbReference type="InterPro" id="IPR009057">
    <property type="entry name" value="Homeodomain-like_sf"/>
</dbReference>
<sequence length="404" mass="44867">MEQLHGPDGPTRVPGASAMDKPMNLILQTRLRQMQVIYAMAARSEWKPGSVIENSSLGHHCLALPITGSVSLNASDGCLQAGPGHMYCIPPGSKHTYTVDKGVPFRCYWVRFELDAGSTEFFKSLQLPLSAAVDEPDQLEARYRRLISLSGNITDELRARAIIMELIAVYLQRGLEGHSSAAVASELSLFSEILEYIEQHPAENLSVDDLARQMYLHPNYFISLFRSFTGCTPIQYVNQRKMEHARKLLEESTLPVRDIASEVGLTGPYFSRMFKQLIGTSPRRYRQLMEETRLLKMENPDGNNQTGCSIKMENPGEDNHTGCSIKMENPDGNKHTGSSIKMENPDGNSQTGCSIKKENPKSGPVSGCFPSLNEEFGWLEDAVGYGRTAAAYSIFDRKSGNSFK</sequence>
<dbReference type="SUPFAM" id="SSF51215">
    <property type="entry name" value="Regulatory protein AraC"/>
    <property type="match status" value="1"/>
</dbReference>
<evidence type="ECO:0000256" key="4">
    <source>
        <dbReference type="SAM" id="MobiDB-lite"/>
    </source>
</evidence>
<keyword evidence="1" id="KW-0805">Transcription regulation</keyword>
<dbReference type="Pfam" id="PF02311">
    <property type="entry name" value="AraC_binding"/>
    <property type="match status" value="1"/>
</dbReference>
<keyword evidence="2" id="KW-0238">DNA-binding</keyword>
<dbReference type="InterPro" id="IPR018062">
    <property type="entry name" value="HTH_AraC-typ_CS"/>
</dbReference>
<dbReference type="PROSITE" id="PS01124">
    <property type="entry name" value="HTH_ARAC_FAMILY_2"/>
    <property type="match status" value="1"/>
</dbReference>
<dbReference type="EMBL" id="DS545889">
    <property type="protein sequence ID" value="EDQ48792.1"/>
    <property type="molecule type" value="Genomic_DNA"/>
</dbReference>
<protein>
    <submittedName>
        <fullName evidence="6">Predicted protein</fullName>
    </submittedName>
</protein>
<reference evidence="6" key="1">
    <citation type="journal article" date="2008" name="Science">
        <title>The Physcomitrella genome reveals evolutionary insights into the conquest of land by plants.</title>
        <authorList>
            <person name="Rensing S."/>
            <person name="Lang D."/>
            <person name="Zimmer A."/>
            <person name="Terry A."/>
            <person name="Salamov A."/>
            <person name="Shapiro H."/>
            <person name="Nishiyama T."/>
            <person name="Perroud P.-F."/>
            <person name="Lindquist E."/>
            <person name="Kamisugi Y."/>
            <person name="Tanahashi T."/>
            <person name="Sakakibara K."/>
            <person name="Fujita T."/>
            <person name="Oishi K."/>
            <person name="Shin-I T."/>
            <person name="Kuroki Y."/>
            <person name="Toyoda A."/>
            <person name="Suzuki Y."/>
            <person name="Hashimoto A."/>
            <person name="Yamaguchi K."/>
            <person name="Sugano A."/>
            <person name="Kohara Y."/>
            <person name="Fujiyama A."/>
            <person name="Anterola A."/>
            <person name="Aoki S."/>
            <person name="Ashton N."/>
            <person name="Barbazuk W.B."/>
            <person name="Barker E."/>
            <person name="Bennetzen J."/>
            <person name="Bezanilla M."/>
            <person name="Blankenship R."/>
            <person name="Cho S.H."/>
            <person name="Dutcher S."/>
            <person name="Estelle M."/>
            <person name="Fawcett J.A."/>
            <person name="Gundlach H."/>
            <person name="Hanada K."/>
            <person name="Heyl A."/>
            <person name="Hicks K.A."/>
            <person name="Hugh J."/>
            <person name="Lohr M."/>
            <person name="Mayer K."/>
            <person name="Melkozernov A."/>
            <person name="Murata T."/>
            <person name="Nelson D."/>
            <person name="Pils B."/>
            <person name="Prigge M."/>
            <person name="Reiss B."/>
            <person name="Renner T."/>
            <person name="Rombauts S."/>
            <person name="Rushton P."/>
            <person name="Sanderfoot A."/>
            <person name="Schween G."/>
            <person name="Shiu S.-H."/>
            <person name="Stueber K."/>
            <person name="Theodoulou F.L."/>
            <person name="Tu H."/>
            <person name="Van de Peer Y."/>
            <person name="Verrier P.J."/>
            <person name="Waters E."/>
            <person name="Wood A."/>
            <person name="Yang L."/>
            <person name="Cove D."/>
            <person name="Cuming A."/>
            <person name="Hasebe M."/>
            <person name="Lucas S."/>
            <person name="Mishler D.B."/>
            <person name="Reski R."/>
            <person name="Grigoriev I."/>
            <person name="Quatrano R.S."/>
            <person name="Boore J.L."/>
        </authorList>
    </citation>
    <scope>NUCLEOTIDE SEQUENCE [LARGE SCALE GENOMIC DNA]</scope>
</reference>